<organism evidence="1 2">
    <name type="scientific">Melastoma candidum</name>
    <dbReference type="NCBI Taxonomy" id="119954"/>
    <lineage>
        <taxon>Eukaryota</taxon>
        <taxon>Viridiplantae</taxon>
        <taxon>Streptophyta</taxon>
        <taxon>Embryophyta</taxon>
        <taxon>Tracheophyta</taxon>
        <taxon>Spermatophyta</taxon>
        <taxon>Magnoliopsida</taxon>
        <taxon>eudicotyledons</taxon>
        <taxon>Gunneridae</taxon>
        <taxon>Pentapetalae</taxon>
        <taxon>rosids</taxon>
        <taxon>malvids</taxon>
        <taxon>Myrtales</taxon>
        <taxon>Melastomataceae</taxon>
        <taxon>Melastomatoideae</taxon>
        <taxon>Melastomateae</taxon>
        <taxon>Melastoma</taxon>
    </lineage>
</organism>
<evidence type="ECO:0000313" key="1">
    <source>
        <dbReference type="EMBL" id="KAI4341214.1"/>
    </source>
</evidence>
<accession>A0ACB9P0K9</accession>
<name>A0ACB9P0K9_9MYRT</name>
<proteinExistence type="predicted"/>
<comment type="caution">
    <text evidence="1">The sequence shown here is derived from an EMBL/GenBank/DDBJ whole genome shotgun (WGS) entry which is preliminary data.</text>
</comment>
<keyword evidence="2" id="KW-1185">Reference proteome</keyword>
<protein>
    <submittedName>
        <fullName evidence="1">Uncharacterized protein</fullName>
    </submittedName>
</protein>
<gene>
    <name evidence="1" type="ORF">MLD38_025965</name>
</gene>
<reference evidence="2" key="1">
    <citation type="journal article" date="2023" name="Front. Plant Sci.">
        <title>Chromosomal-level genome assembly of Melastoma candidum provides insights into trichome evolution.</title>
        <authorList>
            <person name="Zhong Y."/>
            <person name="Wu W."/>
            <person name="Sun C."/>
            <person name="Zou P."/>
            <person name="Liu Y."/>
            <person name="Dai S."/>
            <person name="Zhou R."/>
        </authorList>
    </citation>
    <scope>NUCLEOTIDE SEQUENCE [LARGE SCALE GENOMIC DNA]</scope>
</reference>
<sequence>MGKGLDEEEPLPSTVVAISSEQGVEGRRRICGLFCCCCCGGGGCRDGITRHFGLKCALVLLLSAGLFLSAIFWLPPFSRLADRQDLDLDPRYRGHEVVASFNVGKSFAFLEENIMQLHDDILWEIGVAMIKVSVLSVEQVNGSNEAKVVFAIDSDTKKTKISTAVLSLIRESFESFVTQQLSLRLTTSLFGNASSFEVLKFAGGITIIPPQSAFLLQKVQILFNFTLNYPIEQIQANFADLTTQLKSGLRLTSYENLYISLSNSRGSTVASPTIVQSSVLLTVGNTPSILRLKQLAQTITGSHSGNLGLNNTIFGRVKQVQLSSILQHSLNGTDQGGAPSPSPMPRQQHPRHHHHQSHDRSHSPIAAPKISPSPAIYRGLAPRHRDGVSSHHHSRSPAPAPSHEAKPPGCQYGYKGGGSSKGGKKESPVPPAPAPSPRHHSPISSPSRQPSNPRHPAPAPSLHHVHASTPLPHVSLTHAQPPSSSEPTTLYHGLTPAVSPSPKSSSGRITVTPGAVLLASIAIALGL</sequence>
<dbReference type="Proteomes" id="UP001057402">
    <property type="component" value="Chromosome 7"/>
</dbReference>
<evidence type="ECO:0000313" key="2">
    <source>
        <dbReference type="Proteomes" id="UP001057402"/>
    </source>
</evidence>
<dbReference type="EMBL" id="CM042886">
    <property type="protein sequence ID" value="KAI4341214.1"/>
    <property type="molecule type" value="Genomic_DNA"/>
</dbReference>